<keyword evidence="6 8" id="KW-0378">Hydrolase</keyword>
<name>A0A507C7P1_9FUNG</name>
<evidence type="ECO:0000256" key="1">
    <source>
        <dbReference type="ARBA" id="ARBA00001043"/>
    </source>
</evidence>
<dbReference type="InterPro" id="IPR014306">
    <property type="entry name" value="Hydroxyisourate_hydrolase"/>
</dbReference>
<dbReference type="InterPro" id="IPR000895">
    <property type="entry name" value="Transthyretin/HIU_hydrolase"/>
</dbReference>
<keyword evidence="5 8" id="KW-0659">Purine metabolism</keyword>
<dbReference type="Pfam" id="PF00576">
    <property type="entry name" value="Transthyretin"/>
    <property type="match status" value="1"/>
</dbReference>
<evidence type="ECO:0000259" key="9">
    <source>
        <dbReference type="SMART" id="SM00095"/>
    </source>
</evidence>
<feature type="domain" description="Transthyretin/hydroxyisourate hydrolase" evidence="9">
    <location>
        <begin position="2"/>
        <end position="125"/>
    </location>
</feature>
<dbReference type="OrthoDB" id="10265230at2759"/>
<dbReference type="PROSITE" id="PS00768">
    <property type="entry name" value="TRANSTHYRETIN_1"/>
    <property type="match status" value="1"/>
</dbReference>
<comment type="similarity">
    <text evidence="3 8">Belongs to the transthyretin family. 5-hydroxyisourate hydrolase subfamily.</text>
</comment>
<proteinExistence type="inferred from homology"/>
<dbReference type="InterPro" id="IPR036817">
    <property type="entry name" value="Transthyretin/HIU_hydrolase_sf"/>
</dbReference>
<dbReference type="InterPro" id="IPR023418">
    <property type="entry name" value="Thyroxine_BS"/>
</dbReference>
<comment type="function">
    <text evidence="2">Catalyzes the hydrolysis of 5-hydroxyisourate (HIU) to 2-oxo-4-hydroxy-4-carboxy-5-ureidoimidazoline (OHCU).</text>
</comment>
<comment type="subunit">
    <text evidence="4 8">Homotetramer.</text>
</comment>
<dbReference type="NCBIfam" id="TIGR02962">
    <property type="entry name" value="hdxy_isourate"/>
    <property type="match status" value="1"/>
</dbReference>
<accession>A0A507C7P1</accession>
<dbReference type="GO" id="GO:0006144">
    <property type="term" value="P:purine nucleobase metabolic process"/>
    <property type="evidence" value="ECO:0007669"/>
    <property type="project" value="UniProtKB-KW"/>
</dbReference>
<feature type="binding site" evidence="7">
    <location>
        <position position="123"/>
    </location>
    <ligand>
        <name>substrate</name>
    </ligand>
</feature>
<feature type="binding site" evidence="7">
    <location>
        <position position="10"/>
    </location>
    <ligand>
        <name>substrate</name>
    </ligand>
</feature>
<dbReference type="EC" id="3.5.2.17" evidence="8"/>
<sequence>MAARSRITTHVLDASNGVPASGVDVQISVMTGSTGFNATWQVLASGKTDSDGRCTTLLLDAAGTPLALTPGVYKLDFATAPYFEGKGQKCFFPFCSISFEVPNPPQPHYHVPLLLSNYSYSTYRGS</sequence>
<protein>
    <recommendedName>
        <fullName evidence="8">5-hydroxyisourate hydrolase</fullName>
        <shortName evidence="8">HIU hydrolase</shortName>
        <shortName evidence="8">HIUHase</shortName>
        <ecNumber evidence="8">3.5.2.17</ecNumber>
    </recommendedName>
</protein>
<organism evidence="10 11">
    <name type="scientific">Synchytrium microbalum</name>
    <dbReference type="NCBI Taxonomy" id="1806994"/>
    <lineage>
        <taxon>Eukaryota</taxon>
        <taxon>Fungi</taxon>
        <taxon>Fungi incertae sedis</taxon>
        <taxon>Chytridiomycota</taxon>
        <taxon>Chytridiomycota incertae sedis</taxon>
        <taxon>Chytridiomycetes</taxon>
        <taxon>Synchytriales</taxon>
        <taxon>Synchytriaceae</taxon>
        <taxon>Synchytrium</taxon>
    </lineage>
</organism>
<dbReference type="STRING" id="1806994.A0A507C7P1"/>
<evidence type="ECO:0000256" key="6">
    <source>
        <dbReference type="ARBA" id="ARBA00022801"/>
    </source>
</evidence>
<evidence type="ECO:0000313" key="10">
    <source>
        <dbReference type="EMBL" id="TPX33505.1"/>
    </source>
</evidence>
<dbReference type="Proteomes" id="UP000319731">
    <property type="component" value="Unassembled WGS sequence"/>
</dbReference>
<gene>
    <name evidence="10" type="ORF">SmJEL517_g03662</name>
</gene>
<dbReference type="EMBL" id="QEAO01000020">
    <property type="protein sequence ID" value="TPX33505.1"/>
    <property type="molecule type" value="Genomic_DNA"/>
</dbReference>
<dbReference type="SUPFAM" id="SSF49472">
    <property type="entry name" value="Transthyretin (synonym: prealbumin)"/>
    <property type="match status" value="1"/>
</dbReference>
<evidence type="ECO:0000313" key="11">
    <source>
        <dbReference type="Proteomes" id="UP000319731"/>
    </source>
</evidence>
<dbReference type="PRINTS" id="PR00189">
    <property type="entry name" value="TRNSTHYRETIN"/>
</dbReference>
<dbReference type="GO" id="GO:0033971">
    <property type="term" value="F:hydroxyisourate hydrolase activity"/>
    <property type="evidence" value="ECO:0007669"/>
    <property type="project" value="UniProtKB-EC"/>
</dbReference>
<dbReference type="AlphaFoldDB" id="A0A507C7P1"/>
<dbReference type="RefSeq" id="XP_031024480.1">
    <property type="nucleotide sequence ID" value="XM_031169590.1"/>
</dbReference>
<comment type="catalytic activity">
    <reaction evidence="1 8">
        <text>5-hydroxyisourate + H2O = 5-hydroxy-2-oxo-4-ureido-2,5-dihydro-1H-imidazole-5-carboxylate + H(+)</text>
        <dbReference type="Rhea" id="RHEA:23736"/>
        <dbReference type="ChEBI" id="CHEBI:15377"/>
        <dbReference type="ChEBI" id="CHEBI:15378"/>
        <dbReference type="ChEBI" id="CHEBI:18072"/>
        <dbReference type="ChEBI" id="CHEBI:58639"/>
        <dbReference type="EC" id="3.5.2.17"/>
    </reaction>
</comment>
<evidence type="ECO:0000256" key="2">
    <source>
        <dbReference type="ARBA" id="ARBA00002704"/>
    </source>
</evidence>
<dbReference type="PANTHER" id="PTHR10395:SF7">
    <property type="entry name" value="5-HYDROXYISOURATE HYDROLASE"/>
    <property type="match status" value="1"/>
</dbReference>
<dbReference type="InterPro" id="IPR023416">
    <property type="entry name" value="Transthyretin/HIU_hydrolase_d"/>
</dbReference>
<dbReference type="PANTHER" id="PTHR10395">
    <property type="entry name" value="URICASE AND TRANSTHYRETIN-RELATED"/>
    <property type="match status" value="1"/>
</dbReference>
<dbReference type="CDD" id="cd05822">
    <property type="entry name" value="TLP_HIUase"/>
    <property type="match status" value="1"/>
</dbReference>
<evidence type="ECO:0000256" key="5">
    <source>
        <dbReference type="ARBA" id="ARBA00022631"/>
    </source>
</evidence>
<comment type="caution">
    <text evidence="10">The sequence shown here is derived from an EMBL/GenBank/DDBJ whole genome shotgun (WGS) entry which is preliminary data.</text>
</comment>
<evidence type="ECO:0000256" key="3">
    <source>
        <dbReference type="ARBA" id="ARBA00009850"/>
    </source>
</evidence>
<dbReference type="SMART" id="SM00095">
    <property type="entry name" value="TR_THY"/>
    <property type="match status" value="1"/>
</dbReference>
<dbReference type="GeneID" id="42004887"/>
<evidence type="ECO:0000256" key="4">
    <source>
        <dbReference type="ARBA" id="ARBA00011881"/>
    </source>
</evidence>
<evidence type="ECO:0000256" key="8">
    <source>
        <dbReference type="RuleBase" id="RU361270"/>
    </source>
</evidence>
<keyword evidence="11" id="KW-1185">Reference proteome</keyword>
<feature type="binding site" evidence="7">
    <location>
        <position position="53"/>
    </location>
    <ligand>
        <name>substrate</name>
    </ligand>
</feature>
<reference evidence="10 11" key="1">
    <citation type="journal article" date="2019" name="Sci. Rep.">
        <title>Comparative genomics of chytrid fungi reveal insights into the obligate biotrophic and pathogenic lifestyle of Synchytrium endobioticum.</title>
        <authorList>
            <person name="van de Vossenberg B.T.L.H."/>
            <person name="Warris S."/>
            <person name="Nguyen H.D.T."/>
            <person name="van Gent-Pelzer M.P.E."/>
            <person name="Joly D.L."/>
            <person name="van de Geest H.C."/>
            <person name="Bonants P.J.M."/>
            <person name="Smith D.S."/>
            <person name="Levesque C.A."/>
            <person name="van der Lee T.A.J."/>
        </authorList>
    </citation>
    <scope>NUCLEOTIDE SEQUENCE [LARGE SCALE GENOMIC DNA]</scope>
    <source>
        <strain evidence="10 11">JEL517</strain>
    </source>
</reference>
<dbReference type="Gene3D" id="2.60.40.180">
    <property type="entry name" value="Transthyretin/hydroxyisourate hydrolase domain"/>
    <property type="match status" value="1"/>
</dbReference>
<evidence type="ECO:0000256" key="7">
    <source>
        <dbReference type="PIRSR" id="PIRSR600895-51"/>
    </source>
</evidence>